<reference evidence="1" key="3">
    <citation type="submission" date="2015-02" db="EMBL/GenBank/DDBJ databases">
        <title>Evolutionary Origins and Diversification of the Mycorrhizal Mutualists.</title>
        <authorList>
            <consortium name="DOE Joint Genome Institute"/>
            <consortium name="Mycorrhizal Genomics Consortium"/>
            <person name="Kohler A."/>
            <person name="Kuo A."/>
            <person name="Nagy L.G."/>
            <person name="Floudas D."/>
            <person name="Copeland A."/>
            <person name="Barry K.W."/>
            <person name="Cichocki N."/>
            <person name="Veneault-Fourrey C."/>
            <person name="LaButti K."/>
            <person name="Lindquist E.A."/>
            <person name="Lipzen A."/>
            <person name="Lundell T."/>
            <person name="Morin E."/>
            <person name="Murat C."/>
            <person name="Riley R."/>
            <person name="Ohm R."/>
            <person name="Sun H."/>
            <person name="Tunlid A."/>
            <person name="Henrissat B."/>
            <person name="Grigoriev I.V."/>
            <person name="Hibbett D.S."/>
            <person name="Martin F."/>
        </authorList>
    </citation>
    <scope>NUCLEOTIDE SEQUENCE</scope>
    <source>
        <strain evidence="1 3">Marx 270</strain>
    </source>
</reference>
<sequence>MVRRFPVLWVTLRKLRGKKTDLLKIEKWALGKTSTPPSSVYFNSQSLYVSDCIPVLFDNRFAMTNHAILANCVVLKSPLSSSAPNSTNKSLTS</sequence>
<evidence type="ECO:0000313" key="2">
    <source>
        <dbReference type="EMBL" id="KIO12362.1"/>
    </source>
</evidence>
<dbReference type="HOGENOM" id="CLU_2400592_0_0_1"/>
<reference evidence="1 3" key="1">
    <citation type="submission" date="2014-04" db="EMBL/GenBank/DDBJ databases">
        <authorList>
            <consortium name="DOE Joint Genome Institute"/>
            <person name="Kuo A."/>
            <person name="Kohler A."/>
            <person name="Costa M.D."/>
            <person name="Nagy L.G."/>
            <person name="Floudas D."/>
            <person name="Copeland A."/>
            <person name="Barry K.W."/>
            <person name="Cichocki N."/>
            <person name="Veneault-Fourrey C."/>
            <person name="LaButti K."/>
            <person name="Lindquist E.A."/>
            <person name="Lipzen A."/>
            <person name="Lundell T."/>
            <person name="Morin E."/>
            <person name="Murat C."/>
            <person name="Sun H."/>
            <person name="Tunlid A."/>
            <person name="Henrissat B."/>
            <person name="Grigoriev I.V."/>
            <person name="Hibbett D.S."/>
            <person name="Martin F."/>
            <person name="Nordberg H.P."/>
            <person name="Cantor M.N."/>
            <person name="Hua S.X."/>
        </authorList>
    </citation>
    <scope>NUCLEOTIDE SEQUENCE [LARGE SCALE GENOMIC DNA]</scope>
    <source>
        <strain evidence="1 3">Marx 270</strain>
    </source>
</reference>
<gene>
    <name evidence="1" type="ORF">M404DRAFT_19198</name>
    <name evidence="2" type="ORF">M404DRAFT_19204</name>
</gene>
<organism evidence="1 3">
    <name type="scientific">Pisolithus tinctorius Marx 270</name>
    <dbReference type="NCBI Taxonomy" id="870435"/>
    <lineage>
        <taxon>Eukaryota</taxon>
        <taxon>Fungi</taxon>
        <taxon>Dikarya</taxon>
        <taxon>Basidiomycota</taxon>
        <taxon>Agaricomycotina</taxon>
        <taxon>Agaricomycetes</taxon>
        <taxon>Agaricomycetidae</taxon>
        <taxon>Boletales</taxon>
        <taxon>Sclerodermatineae</taxon>
        <taxon>Pisolithaceae</taxon>
        <taxon>Pisolithus</taxon>
    </lineage>
</organism>
<accession>A0A0C3PEU8</accession>
<dbReference type="AlphaFoldDB" id="A0A0C3PEU8"/>
<reference evidence="3" key="2">
    <citation type="submission" date="2015-01" db="EMBL/GenBank/DDBJ databases">
        <title>Evolutionary Origins and Diversification of the Mycorrhizal Mutualists.</title>
        <authorList>
            <consortium name="DOE Joint Genome Institute"/>
            <consortium name="Mycorrhizal Genomics Consortium"/>
            <person name="Kohler A."/>
            <person name="Kuo A."/>
            <person name="Nagy L.G."/>
            <person name="Floudas D."/>
            <person name="Copeland A."/>
            <person name="Barry K.W."/>
            <person name="Cichocki N."/>
            <person name="Veneault-Fourrey C."/>
            <person name="LaButti K."/>
            <person name="Lindquist E.A."/>
            <person name="Lipzen A."/>
            <person name="Lundell T."/>
            <person name="Morin E."/>
            <person name="Murat C."/>
            <person name="Riley R."/>
            <person name="Ohm R."/>
            <person name="Sun H."/>
            <person name="Tunlid A."/>
            <person name="Henrissat B."/>
            <person name="Grigoriev I.V."/>
            <person name="Hibbett D.S."/>
            <person name="Martin F."/>
        </authorList>
    </citation>
    <scope>NUCLEOTIDE SEQUENCE [LARGE SCALE GENOMIC DNA]</scope>
    <source>
        <strain evidence="3">Marx 270</strain>
    </source>
</reference>
<evidence type="ECO:0000313" key="1">
    <source>
        <dbReference type="EMBL" id="KIO12355.1"/>
    </source>
</evidence>
<proteinExistence type="predicted"/>
<dbReference type="EMBL" id="KN831947">
    <property type="protein sequence ID" value="KIO12355.1"/>
    <property type="molecule type" value="Genomic_DNA"/>
</dbReference>
<dbReference type="Proteomes" id="UP000054217">
    <property type="component" value="Unassembled WGS sequence"/>
</dbReference>
<keyword evidence="3" id="KW-1185">Reference proteome</keyword>
<protein>
    <submittedName>
        <fullName evidence="1">Uncharacterized protein</fullName>
    </submittedName>
</protein>
<name>A0A0C3PEU8_PISTI</name>
<evidence type="ECO:0000313" key="3">
    <source>
        <dbReference type="Proteomes" id="UP000054217"/>
    </source>
</evidence>
<dbReference type="OrthoDB" id="422720at2759"/>
<dbReference type="EMBL" id="KN831947">
    <property type="protein sequence ID" value="KIO12362.1"/>
    <property type="molecule type" value="Genomic_DNA"/>
</dbReference>